<keyword evidence="2" id="KW-1185">Reference proteome</keyword>
<gene>
    <name evidence="1" type="ORF">SAMN05421803_12915</name>
</gene>
<accession>A0A1M6UPH5</accession>
<dbReference type="AlphaFoldDB" id="A0A1M6UPH5"/>
<reference evidence="1 2" key="1">
    <citation type="submission" date="2016-11" db="EMBL/GenBank/DDBJ databases">
        <authorList>
            <person name="Jaros S."/>
            <person name="Januszkiewicz K."/>
            <person name="Wedrychowicz H."/>
        </authorList>
    </citation>
    <scope>NUCLEOTIDE SEQUENCE [LARGE SCALE GENOMIC DNA]</scope>
    <source>
        <strain evidence="1 2">CGMCC 4.5723</strain>
    </source>
</reference>
<dbReference type="RefSeq" id="WP_178378678.1">
    <property type="nucleotide sequence ID" value="NZ_FQZK01000029.1"/>
</dbReference>
<proteinExistence type="predicted"/>
<sequence>MESLHNVRLRWSATTVAFIVLVLLLARHECPPVAAARLEPVDLDLGGVQPQFRTLGVEVDGVQS</sequence>
<dbReference type="Proteomes" id="UP000184452">
    <property type="component" value="Unassembled WGS sequence"/>
</dbReference>
<dbReference type="EMBL" id="FQZK01000029">
    <property type="protein sequence ID" value="SHK71105.1"/>
    <property type="molecule type" value="Genomic_DNA"/>
</dbReference>
<name>A0A1M6UPH5_9ACTN</name>
<evidence type="ECO:0000313" key="2">
    <source>
        <dbReference type="Proteomes" id="UP000184452"/>
    </source>
</evidence>
<protein>
    <submittedName>
        <fullName evidence="1">Uncharacterized protein</fullName>
    </submittedName>
</protein>
<organism evidence="1 2">
    <name type="scientific">Nocardiopsis flavescens</name>
    <dbReference type="NCBI Taxonomy" id="758803"/>
    <lineage>
        <taxon>Bacteria</taxon>
        <taxon>Bacillati</taxon>
        <taxon>Actinomycetota</taxon>
        <taxon>Actinomycetes</taxon>
        <taxon>Streptosporangiales</taxon>
        <taxon>Nocardiopsidaceae</taxon>
        <taxon>Nocardiopsis</taxon>
    </lineage>
</organism>
<evidence type="ECO:0000313" key="1">
    <source>
        <dbReference type="EMBL" id="SHK71105.1"/>
    </source>
</evidence>